<sequence>MTSNKLQVMGLPSLAALICKSYEINLKSEAPRENITQQCQLLAGDEDIEESEENRLDIGYFHAPRSSEAVIGRV</sequence>
<reference evidence="2" key="1">
    <citation type="submission" date="2016-09" db="EMBL/GenBank/DDBJ databases">
        <authorList>
            <person name="Guldener U."/>
        </authorList>
    </citation>
    <scope>NUCLEOTIDE SEQUENCE [LARGE SCALE GENOMIC DNA]</scope>
    <source>
        <strain evidence="2">V64-1</strain>
    </source>
</reference>
<evidence type="ECO:0000313" key="2">
    <source>
        <dbReference type="Proteomes" id="UP000219369"/>
    </source>
</evidence>
<dbReference type="AlphaFoldDB" id="A0A2H3SQT6"/>
<proteinExistence type="predicted"/>
<accession>A0A2H3SQT6</accession>
<dbReference type="Proteomes" id="UP000219369">
    <property type="component" value="Unassembled WGS sequence"/>
</dbReference>
<protein>
    <submittedName>
        <fullName evidence="1">Uncharacterized protein</fullName>
    </submittedName>
</protein>
<dbReference type="EMBL" id="FMJY01000002">
    <property type="protein sequence ID" value="SCO78521.1"/>
    <property type="molecule type" value="Genomic_DNA"/>
</dbReference>
<organism evidence="1 2">
    <name type="scientific">Fusarium oxysporum</name>
    <name type="common">Fusarium vascular wilt</name>
    <dbReference type="NCBI Taxonomy" id="5507"/>
    <lineage>
        <taxon>Eukaryota</taxon>
        <taxon>Fungi</taxon>
        <taxon>Dikarya</taxon>
        <taxon>Ascomycota</taxon>
        <taxon>Pezizomycotina</taxon>
        <taxon>Sordariomycetes</taxon>
        <taxon>Hypocreomycetidae</taxon>
        <taxon>Hypocreales</taxon>
        <taxon>Nectriaceae</taxon>
        <taxon>Fusarium</taxon>
        <taxon>Fusarium oxysporum species complex</taxon>
    </lineage>
</organism>
<gene>
    <name evidence="1" type="ORF">FRV6_02734</name>
</gene>
<evidence type="ECO:0000313" key="1">
    <source>
        <dbReference type="EMBL" id="SCO78521.1"/>
    </source>
</evidence>
<name>A0A2H3SQT6_FUSOX</name>